<dbReference type="AlphaFoldDB" id="A0A0A9F5H0"/>
<evidence type="ECO:0000313" key="1">
    <source>
        <dbReference type="EMBL" id="JAE05401.1"/>
    </source>
</evidence>
<accession>A0A0A9F5H0</accession>
<reference evidence="1" key="1">
    <citation type="submission" date="2014-09" db="EMBL/GenBank/DDBJ databases">
        <authorList>
            <person name="Magalhaes I.L.F."/>
            <person name="Oliveira U."/>
            <person name="Santos F.R."/>
            <person name="Vidigal T.H.D.A."/>
            <person name="Brescovit A.D."/>
            <person name="Santos A.J."/>
        </authorList>
    </citation>
    <scope>NUCLEOTIDE SEQUENCE</scope>
    <source>
        <tissue evidence="1">Shoot tissue taken approximately 20 cm above the soil surface</tissue>
    </source>
</reference>
<reference evidence="1" key="2">
    <citation type="journal article" date="2015" name="Data Brief">
        <title>Shoot transcriptome of the giant reed, Arundo donax.</title>
        <authorList>
            <person name="Barrero R.A."/>
            <person name="Guerrero F.D."/>
            <person name="Moolhuijzen P."/>
            <person name="Goolsby J.A."/>
            <person name="Tidwell J."/>
            <person name="Bellgard S.E."/>
            <person name="Bellgard M.I."/>
        </authorList>
    </citation>
    <scope>NUCLEOTIDE SEQUENCE</scope>
    <source>
        <tissue evidence="1">Shoot tissue taken approximately 20 cm above the soil surface</tissue>
    </source>
</reference>
<proteinExistence type="predicted"/>
<protein>
    <submittedName>
        <fullName evidence="1">Uncharacterized protein</fullName>
    </submittedName>
</protein>
<name>A0A0A9F5H0_ARUDO</name>
<organism evidence="1">
    <name type="scientific">Arundo donax</name>
    <name type="common">Giant reed</name>
    <name type="synonym">Donax arundinaceus</name>
    <dbReference type="NCBI Taxonomy" id="35708"/>
    <lineage>
        <taxon>Eukaryota</taxon>
        <taxon>Viridiplantae</taxon>
        <taxon>Streptophyta</taxon>
        <taxon>Embryophyta</taxon>
        <taxon>Tracheophyta</taxon>
        <taxon>Spermatophyta</taxon>
        <taxon>Magnoliopsida</taxon>
        <taxon>Liliopsida</taxon>
        <taxon>Poales</taxon>
        <taxon>Poaceae</taxon>
        <taxon>PACMAD clade</taxon>
        <taxon>Arundinoideae</taxon>
        <taxon>Arundineae</taxon>
        <taxon>Arundo</taxon>
    </lineage>
</organism>
<sequence>MNGKVRFVTRSYSFPFDVCFLWFPDFNLLTRGSTFFLHSGWTMYTVNLLRGIDLAI</sequence>
<dbReference type="EMBL" id="GBRH01192495">
    <property type="protein sequence ID" value="JAE05401.1"/>
    <property type="molecule type" value="Transcribed_RNA"/>
</dbReference>